<gene>
    <name evidence="2" type="ORF">DCC88_06715</name>
</gene>
<dbReference type="InterPro" id="IPR011990">
    <property type="entry name" value="TPR-like_helical_dom_sf"/>
</dbReference>
<evidence type="ECO:0008006" key="4">
    <source>
        <dbReference type="Google" id="ProtNLM"/>
    </source>
</evidence>
<sequence length="429" mass="49530">MARQITEGMPMWDSFEASFFVGAGLSVGIVLGFLFPSLWRTFRRRFRKTSNYTPDKKHFNPKLTTKLKILHDDVDKFEAAKNFNTTLNNYEHSYYIQLSEAFVLARNYFQINQPQEAIKLYVDILTHQHVSKIETNRALFELSQVYASIGLYIRAFETAFELLRRTPNNLDLMDHVLTICSSGFFPKQLEIALNIFKNTNNIAFRLKIAHAICQIGEFQLSEIDKIEKTIEFSRNALLWERHSGRAMILLWQATSSALQQNSSQEPELLWTAFAANLEGLCQIFKNNDISPAAGAPYLAHQIIKLSETKEAVNRLKTVENEFFKVLNWDKIEINIQKFLWASIFHASLLLQKSPELKKSEFLNDVLAILGVSQSSFDFVNQQNEATRIGYFAHHCKNCNSFFSSFAWNCKYCNSLETLKPIIMPNFEHS</sequence>
<comment type="caution">
    <text evidence="2">The sequence shown here is derived from an EMBL/GenBank/DDBJ whole genome shotgun (WGS) entry which is preliminary data.</text>
</comment>
<feature type="transmembrane region" description="Helical" evidence="1">
    <location>
        <begin position="17"/>
        <end position="39"/>
    </location>
</feature>
<dbReference type="Gene3D" id="1.25.40.10">
    <property type="entry name" value="Tetratricopeptide repeat domain"/>
    <property type="match status" value="1"/>
</dbReference>
<reference evidence="2" key="1">
    <citation type="submission" date="2018-04" db="EMBL/GenBank/DDBJ databases">
        <title>Draft genome sequence of the Candidatus Spirobacillus cienkowskii, a pathogen of freshwater Daphnia species, reconstructed from hemolymph metagenomic reads.</title>
        <authorList>
            <person name="Bresciani L."/>
            <person name="Lemos L.N."/>
            <person name="Wale N."/>
            <person name="Lin J.Y."/>
            <person name="Fernandes G.R."/>
            <person name="Duffy M.A."/>
            <person name="Rodrigues J.M."/>
        </authorList>
    </citation>
    <scope>NUCLEOTIDE SEQUENCE [LARGE SCALE GENOMIC DNA]</scope>
    <source>
        <strain evidence="2">Binning01</strain>
    </source>
</reference>
<proteinExistence type="predicted"/>
<protein>
    <recommendedName>
        <fullName evidence="4">LapB rubredoxin metal binding domain-containing protein</fullName>
    </recommendedName>
</protein>
<dbReference type="AlphaFoldDB" id="A0A369KR57"/>
<accession>A0A369KR57</accession>
<evidence type="ECO:0000256" key="1">
    <source>
        <dbReference type="SAM" id="Phobius"/>
    </source>
</evidence>
<dbReference type="EMBL" id="QOVW01000067">
    <property type="protein sequence ID" value="RDB36072.1"/>
    <property type="molecule type" value="Genomic_DNA"/>
</dbReference>
<keyword evidence="1" id="KW-0472">Membrane</keyword>
<evidence type="ECO:0000313" key="3">
    <source>
        <dbReference type="Proteomes" id="UP000253934"/>
    </source>
</evidence>
<keyword evidence="3" id="KW-1185">Reference proteome</keyword>
<dbReference type="Proteomes" id="UP000253934">
    <property type="component" value="Unassembled WGS sequence"/>
</dbReference>
<organism evidence="2 3">
    <name type="scientific">Spirobacillus cienkowskii</name>
    <dbReference type="NCBI Taxonomy" id="495820"/>
    <lineage>
        <taxon>Bacteria</taxon>
        <taxon>Pseudomonadati</taxon>
        <taxon>Bdellovibrionota</taxon>
        <taxon>Oligoflexia</taxon>
        <taxon>Silvanigrellales</taxon>
        <taxon>Spirobacillus</taxon>
    </lineage>
</organism>
<name>A0A369KR57_9BACT</name>
<keyword evidence="1" id="KW-0812">Transmembrane</keyword>
<evidence type="ECO:0000313" key="2">
    <source>
        <dbReference type="EMBL" id="RDB36072.1"/>
    </source>
</evidence>
<dbReference type="SUPFAM" id="SSF48452">
    <property type="entry name" value="TPR-like"/>
    <property type="match status" value="1"/>
</dbReference>
<keyword evidence="1" id="KW-1133">Transmembrane helix</keyword>